<evidence type="ECO:0000313" key="4">
    <source>
        <dbReference type="Proteomes" id="UP000001593"/>
    </source>
</evidence>
<dbReference type="HOGENOM" id="CLU_254308_0_0_1"/>
<keyword evidence="4" id="KW-1185">Reference proteome</keyword>
<protein>
    <submittedName>
        <fullName evidence="3">Uncharacterized protein</fullName>
    </submittedName>
</protein>
<evidence type="ECO:0000313" key="3">
    <source>
        <dbReference type="EMBL" id="EDO31573.1"/>
    </source>
</evidence>
<feature type="region of interest" description="Disordered" evidence="1">
    <location>
        <begin position="1"/>
        <end position="51"/>
    </location>
</feature>
<gene>
    <name evidence="3" type="ORF">NEMVEDRAFT_v1g219064</name>
</gene>
<feature type="compositionally biased region" description="Polar residues" evidence="1">
    <location>
        <begin position="33"/>
        <end position="51"/>
    </location>
</feature>
<reference evidence="3 4" key="1">
    <citation type="journal article" date="2007" name="Science">
        <title>Sea anemone genome reveals ancestral eumetazoan gene repertoire and genomic organization.</title>
        <authorList>
            <person name="Putnam N.H."/>
            <person name="Srivastava M."/>
            <person name="Hellsten U."/>
            <person name="Dirks B."/>
            <person name="Chapman J."/>
            <person name="Salamov A."/>
            <person name="Terry A."/>
            <person name="Shapiro H."/>
            <person name="Lindquist E."/>
            <person name="Kapitonov V.V."/>
            <person name="Jurka J."/>
            <person name="Genikhovich G."/>
            <person name="Grigoriev I.V."/>
            <person name="Lucas S.M."/>
            <person name="Steele R.E."/>
            <person name="Finnerty J.R."/>
            <person name="Technau U."/>
            <person name="Martindale M.Q."/>
            <person name="Rokhsar D.S."/>
        </authorList>
    </citation>
    <scope>NUCLEOTIDE SEQUENCE [LARGE SCALE GENOMIC DNA]</scope>
    <source>
        <strain evidence="4">CH2 X CH6</strain>
    </source>
</reference>
<dbReference type="STRING" id="45351.A7SXJ0"/>
<feature type="transmembrane region" description="Helical" evidence="2">
    <location>
        <begin position="836"/>
        <end position="856"/>
    </location>
</feature>
<keyword evidence="2" id="KW-0812">Transmembrane</keyword>
<sequence>MYNNCDRHQGFFAGDPNSHDCHSNRDNRHSDCPSASSANPGQSWSAAPQIGPQSSFYTRFAFGPQDARQEPAPSNYQPWIPQETQRVRQDRWDLPRQHRVESLYPEFNQSNRDVPCLWENSLLNEFDVPECRNRLEGRPRRPARAEYPLWDSVLVKEENAPEQEPVPEDPWEACEMARMFFSSTIPHDEEKEKSRKFAYQDVINGLPVSPGTAGDVPVEIQGWENAPESRPPRARATPPEVTDKMAILRLPSGLGLCGQGESTDAVTFPQVKIKQEPRETAEQDLSTPEPQAKIKNEFSTSGVGNVPSALGGLWGDQVQNQTFGSIDTPEPCTNNEQVIENEGQTASHVTETSHVTVSNREATPRRSARLRSRHQAPYTQDLSTKNRRRSKKAANSIKSELDKFVDWILSYVPEPVKKTVKEAADKRVERLKERIKRLHEEVEDRFTPKEQQTALKGYLKTHGIAGQRGYDPKTFIARIKPKVLELISQQKKPIKVKFIFTCGFIKEDPATAQIEEELGYFHTEKPEIVTESTDLSDLFDTMTNYLLGLVELFQKQGSGWQFDQVEYIPLLRYRYTEAKTFSDNSFLHNQGHLTMAKIFSRAYQICLNSFRCEQSLEKHSECCGNHEAVGIEMPKIDKDGNLPHIKFKNYNRKMRVPFVVYADFESFTENIDTCSPDGSKSFTKQYQKHKPSGFCYLIKCFDGDISPPELVRYTAESPDEDIPQLFVGSLESDIKKIYDKFRFPKKIVVDSFTNKEGNKIDVKRDIRFIDSFREELDIDVADIYYKVRCVMFPLPSLGFKRDVLRDSPDFWGPLLIVILYAILALYGQFRVTYSQCLGVIGYSLIPLVLTALALPLVHYFPMLGFCIKAIGVVWASYSAGSLLIHEDLRCLNSFRCEQSLEKHSECCGNHEAVGIEMPKIDKDGNLPHIKFKNYNRKMRVPFVVYADFESFTENIDTCSPDGSKSFTKQYQKHKPSGFCYLIKCFDGDISPPELVRYTAESPDEDIPQLFVESLESDIKKIYDKFRFPKKIVVDSFTNKEGNKIDVKRDIRFIDSFRFMSASLDSLVGNMSRECFKNLAEYYEGEELQLLLRKGVFPYDWFSADGHGNVQFVFNGDEYDPFDKNGNLVKTLYHFPGNSWKPENIQDFLVADDTQAYKETIQQLFGFPKQYRLDARAEYKILPWDENPTRNNYVSFNVFITPKVKTHFVFRDIFTDSLLVFRTAKEASRWLDAPNLSYWSQALNFAMFCATAGCGVTRDMIDDSQVGSFYRFHIIFTIRRILNELQCPLPKDRLFSWNKNFYSEAAYQKLRTEFRTGDDFRFLRPINHGLGNVYNYDYHGLSSSNDKYKPYGTIDQLHDEWDAAKSDHEHMNHFEIEYLKDLRTGFQNPVGMVDYRFIQEDI</sequence>
<feature type="compositionally biased region" description="Polar residues" evidence="1">
    <location>
        <begin position="344"/>
        <end position="361"/>
    </location>
</feature>
<keyword evidence="2" id="KW-0472">Membrane</keyword>
<name>A7SXJ0_NEMVE</name>
<dbReference type="eggNOG" id="KOG3103">
    <property type="taxonomic scope" value="Eukaryota"/>
</dbReference>
<organism evidence="3 4">
    <name type="scientific">Nematostella vectensis</name>
    <name type="common">Starlet sea anemone</name>
    <dbReference type="NCBI Taxonomy" id="45351"/>
    <lineage>
        <taxon>Eukaryota</taxon>
        <taxon>Metazoa</taxon>
        <taxon>Cnidaria</taxon>
        <taxon>Anthozoa</taxon>
        <taxon>Hexacorallia</taxon>
        <taxon>Actiniaria</taxon>
        <taxon>Edwardsiidae</taxon>
        <taxon>Nematostella</taxon>
    </lineage>
</organism>
<dbReference type="EMBL" id="DS469889">
    <property type="protein sequence ID" value="EDO31573.1"/>
    <property type="molecule type" value="Genomic_DNA"/>
</dbReference>
<dbReference type="Proteomes" id="UP000001593">
    <property type="component" value="Unassembled WGS sequence"/>
</dbReference>
<feature type="transmembrane region" description="Helical" evidence="2">
    <location>
        <begin position="810"/>
        <end position="829"/>
    </location>
</feature>
<dbReference type="PANTHER" id="PTHR31511:SF12">
    <property type="entry name" value="RHO TERMINATION FACTOR N-TERMINAL DOMAIN-CONTAINING PROTEIN"/>
    <property type="match status" value="1"/>
</dbReference>
<dbReference type="PANTHER" id="PTHR31511">
    <property type="entry name" value="PROTEIN CBG23764"/>
    <property type="match status" value="1"/>
</dbReference>
<evidence type="ECO:0000256" key="2">
    <source>
        <dbReference type="SAM" id="Phobius"/>
    </source>
</evidence>
<feature type="region of interest" description="Disordered" evidence="1">
    <location>
        <begin position="344"/>
        <end position="394"/>
    </location>
</feature>
<proteinExistence type="predicted"/>
<accession>A7SXJ0</accession>
<evidence type="ECO:0000256" key="1">
    <source>
        <dbReference type="SAM" id="MobiDB-lite"/>
    </source>
</evidence>
<dbReference type="InParanoid" id="A7SXJ0"/>
<feature type="compositionally biased region" description="Basic and acidic residues" evidence="1">
    <location>
        <begin position="17"/>
        <end position="31"/>
    </location>
</feature>
<keyword evidence="2" id="KW-1133">Transmembrane helix</keyword>